<dbReference type="GO" id="GO:0006355">
    <property type="term" value="P:regulation of DNA-templated transcription"/>
    <property type="evidence" value="ECO:0007669"/>
    <property type="project" value="InterPro"/>
</dbReference>
<dbReference type="SUPFAM" id="SSF51206">
    <property type="entry name" value="cAMP-binding domain-like"/>
    <property type="match status" value="1"/>
</dbReference>
<evidence type="ECO:0000313" key="6">
    <source>
        <dbReference type="Proteomes" id="UP001139451"/>
    </source>
</evidence>
<accession>A0A9X2HSD1</accession>
<dbReference type="PROSITE" id="PS51063">
    <property type="entry name" value="HTH_CRP_2"/>
    <property type="match status" value="1"/>
</dbReference>
<dbReference type="SUPFAM" id="SSF46785">
    <property type="entry name" value="Winged helix' DNA-binding domain"/>
    <property type="match status" value="1"/>
</dbReference>
<organism evidence="5 6">
    <name type="scientific">Sphingomonas tagetis</name>
    <dbReference type="NCBI Taxonomy" id="2949092"/>
    <lineage>
        <taxon>Bacteria</taxon>
        <taxon>Pseudomonadati</taxon>
        <taxon>Pseudomonadota</taxon>
        <taxon>Alphaproteobacteria</taxon>
        <taxon>Sphingomonadales</taxon>
        <taxon>Sphingomonadaceae</taxon>
        <taxon>Sphingomonas</taxon>
    </lineage>
</organism>
<evidence type="ECO:0000256" key="1">
    <source>
        <dbReference type="ARBA" id="ARBA00023015"/>
    </source>
</evidence>
<feature type="domain" description="HTH crp-type" evidence="4">
    <location>
        <begin position="152"/>
        <end position="223"/>
    </location>
</feature>
<dbReference type="InterPro" id="IPR018490">
    <property type="entry name" value="cNMP-bd_dom_sf"/>
</dbReference>
<protein>
    <submittedName>
        <fullName evidence="5">Crp/Fnr family transcriptional regulator</fullName>
    </submittedName>
</protein>
<dbReference type="Proteomes" id="UP001139451">
    <property type="component" value="Unassembled WGS sequence"/>
</dbReference>
<evidence type="ECO:0000259" key="4">
    <source>
        <dbReference type="PROSITE" id="PS51063"/>
    </source>
</evidence>
<keyword evidence="1" id="KW-0805">Transcription regulation</keyword>
<dbReference type="InterPro" id="IPR012318">
    <property type="entry name" value="HTH_CRP"/>
</dbReference>
<keyword evidence="2" id="KW-0238">DNA-binding</keyword>
<dbReference type="InterPro" id="IPR036390">
    <property type="entry name" value="WH_DNA-bd_sf"/>
</dbReference>
<reference evidence="5" key="1">
    <citation type="submission" date="2022-05" db="EMBL/GenBank/DDBJ databases">
        <title>Sphingomonas sp. strain MG17 Genome sequencing and assembly.</title>
        <authorList>
            <person name="Kim I."/>
        </authorList>
    </citation>
    <scope>NUCLEOTIDE SEQUENCE</scope>
    <source>
        <strain evidence="5">MG17</strain>
    </source>
</reference>
<dbReference type="CDD" id="cd00038">
    <property type="entry name" value="CAP_ED"/>
    <property type="match status" value="1"/>
</dbReference>
<comment type="caution">
    <text evidence="5">The sequence shown here is derived from an EMBL/GenBank/DDBJ whole genome shotgun (WGS) entry which is preliminary data.</text>
</comment>
<dbReference type="EMBL" id="JAMLDX010000022">
    <property type="protein sequence ID" value="MCP3732709.1"/>
    <property type="molecule type" value="Genomic_DNA"/>
</dbReference>
<dbReference type="AlphaFoldDB" id="A0A9X2HSD1"/>
<sequence>MTASSTAALQLFVDRLTARSILTDEEQGAILALPSHRVEFRRKQDFVHIDEVTSYACLIASGVVGRFGQTATGARQTTAFHIAGDMVDLHSTVRPVGIGGLNALCEATILRVPHAAIREVAARYPAIAEAFWRDCMLDAAVLMQWVVNVGRRDARTRIAHVLCEMAIRIGEDRQILVEYDLPITQEQLGDAAALTSVHVNRSLKTLTDLVTIRHGRVRIRDWHALADVGEFEGSYLTADTAPDRQRRYLERP</sequence>
<evidence type="ECO:0000256" key="3">
    <source>
        <dbReference type="ARBA" id="ARBA00023163"/>
    </source>
</evidence>
<dbReference type="Gene3D" id="1.10.10.10">
    <property type="entry name" value="Winged helix-like DNA-binding domain superfamily/Winged helix DNA-binding domain"/>
    <property type="match status" value="1"/>
</dbReference>
<evidence type="ECO:0000313" key="5">
    <source>
        <dbReference type="EMBL" id="MCP3732709.1"/>
    </source>
</evidence>
<dbReference type="InterPro" id="IPR014710">
    <property type="entry name" value="RmlC-like_jellyroll"/>
</dbReference>
<gene>
    <name evidence="5" type="ORF">M9978_20020</name>
</gene>
<dbReference type="InterPro" id="IPR000595">
    <property type="entry name" value="cNMP-bd_dom"/>
</dbReference>
<dbReference type="GO" id="GO:0003677">
    <property type="term" value="F:DNA binding"/>
    <property type="evidence" value="ECO:0007669"/>
    <property type="project" value="UniProtKB-KW"/>
</dbReference>
<dbReference type="RefSeq" id="WP_254296347.1">
    <property type="nucleotide sequence ID" value="NZ_JAMLDX010000022.1"/>
</dbReference>
<dbReference type="InterPro" id="IPR036388">
    <property type="entry name" value="WH-like_DNA-bd_sf"/>
</dbReference>
<dbReference type="Pfam" id="PF13545">
    <property type="entry name" value="HTH_Crp_2"/>
    <property type="match status" value="1"/>
</dbReference>
<evidence type="ECO:0000256" key="2">
    <source>
        <dbReference type="ARBA" id="ARBA00023125"/>
    </source>
</evidence>
<keyword evidence="3" id="KW-0804">Transcription</keyword>
<name>A0A9X2HSD1_9SPHN</name>
<keyword evidence="6" id="KW-1185">Reference proteome</keyword>
<dbReference type="Gene3D" id="2.60.120.10">
    <property type="entry name" value="Jelly Rolls"/>
    <property type="match status" value="1"/>
</dbReference>
<proteinExistence type="predicted"/>